<feature type="region of interest" description="Actin-binding" evidence="6">
    <location>
        <begin position="124"/>
        <end position="146"/>
    </location>
</feature>
<dbReference type="Gene3D" id="6.20.240.20">
    <property type="match status" value="1"/>
</dbReference>
<keyword evidence="9" id="KW-1185">Reference proteome</keyword>
<dbReference type="GO" id="GO:0005737">
    <property type="term" value="C:cytoplasm"/>
    <property type="evidence" value="ECO:0007669"/>
    <property type="project" value="TreeGrafter"/>
</dbReference>
<dbReference type="PANTHER" id="PTHR13140">
    <property type="entry name" value="MYOSIN"/>
    <property type="match status" value="1"/>
</dbReference>
<sequence length="258" mass="28714">MYVHAPTAILDEEARLPKGSNTSFLTKLETQHKTKEHFEVPRFGNGDAFIIKHFTCKVEYAIDGFLEKNKDAVSEQLSGLLEASTIPFVAQLFPAKKATKETASAAGAKKHTASTVASKFKASLGNLMATITATAPHYCRCIKPNQAKAAFEFEEESSLEQLQACGVLETVRISAAGYPSRWEFSEFRDRYQRLLSKKQLGNGNLEDTCKTIVQTVIGDPDKYQYGKTKIYFRAGQVAHLEKLRETKRLAAAIMLQKI</sequence>
<dbReference type="eggNOG" id="KOG0160">
    <property type="taxonomic scope" value="Eukaryota"/>
</dbReference>
<evidence type="ECO:0000256" key="4">
    <source>
        <dbReference type="ARBA" id="ARBA00023175"/>
    </source>
</evidence>
<keyword evidence="3 6" id="KW-0518">Myosin</keyword>
<dbReference type="GO" id="GO:0016459">
    <property type="term" value="C:myosin complex"/>
    <property type="evidence" value="ECO:0007669"/>
    <property type="project" value="UniProtKB-KW"/>
</dbReference>
<dbReference type="GO" id="GO:0007015">
    <property type="term" value="P:actin filament organization"/>
    <property type="evidence" value="ECO:0007669"/>
    <property type="project" value="TreeGrafter"/>
</dbReference>
<dbReference type="Gene3D" id="3.40.850.10">
    <property type="entry name" value="Kinesin motor domain"/>
    <property type="match status" value="1"/>
</dbReference>
<dbReference type="InterPro" id="IPR001609">
    <property type="entry name" value="Myosin_head_motor_dom-like"/>
</dbReference>
<dbReference type="GO" id="GO:0051015">
    <property type="term" value="F:actin filament binding"/>
    <property type="evidence" value="ECO:0007669"/>
    <property type="project" value="TreeGrafter"/>
</dbReference>
<keyword evidence="5 6" id="KW-0009">Actin-binding</keyword>
<dbReference type="SMART" id="SM00242">
    <property type="entry name" value="MYSc"/>
    <property type="match status" value="1"/>
</dbReference>
<dbReference type="OrthoDB" id="6108017at2759"/>
<reference evidence="8 9" key="1">
    <citation type="submission" date="2011-02" db="EMBL/GenBank/DDBJ databases">
        <title>The Genome Sequence of Sphaeroforma arctica JP610.</title>
        <authorList>
            <consortium name="The Broad Institute Genome Sequencing Platform"/>
            <person name="Russ C."/>
            <person name="Cuomo C."/>
            <person name="Young S.K."/>
            <person name="Zeng Q."/>
            <person name="Gargeya S."/>
            <person name="Alvarado L."/>
            <person name="Berlin A."/>
            <person name="Chapman S.B."/>
            <person name="Chen Z."/>
            <person name="Freedman E."/>
            <person name="Gellesch M."/>
            <person name="Goldberg J."/>
            <person name="Griggs A."/>
            <person name="Gujja S."/>
            <person name="Heilman E."/>
            <person name="Heiman D."/>
            <person name="Howarth C."/>
            <person name="Mehta T."/>
            <person name="Neiman D."/>
            <person name="Pearson M."/>
            <person name="Roberts A."/>
            <person name="Saif S."/>
            <person name="Shea T."/>
            <person name="Shenoy N."/>
            <person name="Sisk P."/>
            <person name="Stolte C."/>
            <person name="Sykes S."/>
            <person name="White J."/>
            <person name="Yandava C."/>
            <person name="Burger G."/>
            <person name="Gray M.W."/>
            <person name="Holland P.W.H."/>
            <person name="King N."/>
            <person name="Lang F.B.F."/>
            <person name="Roger A.J."/>
            <person name="Ruiz-Trillo I."/>
            <person name="Haas B."/>
            <person name="Nusbaum C."/>
            <person name="Birren B."/>
        </authorList>
    </citation>
    <scope>NUCLEOTIDE SEQUENCE [LARGE SCALE GENOMIC DNA]</scope>
    <source>
        <strain evidence="8 9">JP610</strain>
    </source>
</reference>
<dbReference type="STRING" id="667725.A0A0L0FDF3"/>
<evidence type="ECO:0000256" key="1">
    <source>
        <dbReference type="ARBA" id="ARBA00022741"/>
    </source>
</evidence>
<dbReference type="Pfam" id="PF00063">
    <property type="entry name" value="Myosin_head"/>
    <property type="match status" value="1"/>
</dbReference>
<organism evidence="8 9">
    <name type="scientific">Sphaeroforma arctica JP610</name>
    <dbReference type="NCBI Taxonomy" id="667725"/>
    <lineage>
        <taxon>Eukaryota</taxon>
        <taxon>Ichthyosporea</taxon>
        <taxon>Ichthyophonida</taxon>
        <taxon>Sphaeroforma</taxon>
    </lineage>
</organism>
<protein>
    <recommendedName>
        <fullName evidence="7">Myosin motor domain-containing protein</fullName>
    </recommendedName>
</protein>
<dbReference type="InterPro" id="IPR027417">
    <property type="entry name" value="P-loop_NTPase"/>
</dbReference>
<feature type="domain" description="Myosin motor" evidence="7">
    <location>
        <begin position="1"/>
        <end position="245"/>
    </location>
</feature>
<evidence type="ECO:0000256" key="2">
    <source>
        <dbReference type="ARBA" id="ARBA00022840"/>
    </source>
</evidence>
<dbReference type="AlphaFoldDB" id="A0A0L0FDF3"/>
<dbReference type="Gene3D" id="1.20.120.720">
    <property type="entry name" value="Myosin VI head, motor domain, U50 subdomain"/>
    <property type="match status" value="1"/>
</dbReference>
<evidence type="ECO:0000313" key="8">
    <source>
        <dbReference type="EMBL" id="KNC74516.1"/>
    </source>
</evidence>
<dbReference type="PROSITE" id="PS51456">
    <property type="entry name" value="MYOSIN_MOTOR"/>
    <property type="match status" value="1"/>
</dbReference>
<dbReference type="EMBL" id="KQ244334">
    <property type="protein sequence ID" value="KNC74516.1"/>
    <property type="molecule type" value="Genomic_DNA"/>
</dbReference>
<evidence type="ECO:0000259" key="7">
    <source>
        <dbReference type="PROSITE" id="PS51456"/>
    </source>
</evidence>
<gene>
    <name evidence="8" type="ORF">SARC_12941</name>
</gene>
<dbReference type="Gene3D" id="1.20.58.530">
    <property type="match status" value="1"/>
</dbReference>
<keyword evidence="4" id="KW-0505">Motor protein</keyword>
<dbReference type="RefSeq" id="XP_014148418.1">
    <property type="nucleotide sequence ID" value="XM_014292943.1"/>
</dbReference>
<keyword evidence="2" id="KW-0067">ATP-binding</keyword>
<keyword evidence="1" id="KW-0547">Nucleotide-binding</keyword>
<dbReference type="Proteomes" id="UP000054560">
    <property type="component" value="Unassembled WGS sequence"/>
</dbReference>
<evidence type="ECO:0000313" key="9">
    <source>
        <dbReference type="Proteomes" id="UP000054560"/>
    </source>
</evidence>
<comment type="caution">
    <text evidence="6">Lacks conserved residue(s) required for the propagation of feature annotation.</text>
</comment>
<evidence type="ECO:0000256" key="3">
    <source>
        <dbReference type="ARBA" id="ARBA00023123"/>
    </source>
</evidence>
<dbReference type="InterPro" id="IPR036961">
    <property type="entry name" value="Kinesin_motor_dom_sf"/>
</dbReference>
<evidence type="ECO:0000256" key="6">
    <source>
        <dbReference type="PROSITE-ProRule" id="PRU00782"/>
    </source>
</evidence>
<proteinExistence type="inferred from homology"/>
<dbReference type="PANTHER" id="PTHR13140:SF706">
    <property type="entry name" value="DILUTE CLASS UNCONVENTIONAL MYOSIN, ISOFORM C"/>
    <property type="match status" value="1"/>
</dbReference>
<dbReference type="GO" id="GO:0016020">
    <property type="term" value="C:membrane"/>
    <property type="evidence" value="ECO:0007669"/>
    <property type="project" value="TreeGrafter"/>
</dbReference>
<dbReference type="SUPFAM" id="SSF52540">
    <property type="entry name" value="P-loop containing nucleoside triphosphate hydrolases"/>
    <property type="match status" value="1"/>
</dbReference>
<evidence type="ECO:0000256" key="5">
    <source>
        <dbReference type="ARBA" id="ARBA00023203"/>
    </source>
</evidence>
<comment type="similarity">
    <text evidence="6">Belongs to the TRAFAC class myosin-kinesin ATPase superfamily. Myosin family.</text>
</comment>
<feature type="non-terminal residue" evidence="8">
    <location>
        <position position="258"/>
    </location>
</feature>
<dbReference type="GO" id="GO:0005524">
    <property type="term" value="F:ATP binding"/>
    <property type="evidence" value="ECO:0007669"/>
    <property type="project" value="UniProtKB-KW"/>
</dbReference>
<accession>A0A0L0FDF3</accession>
<dbReference type="GeneID" id="25913445"/>
<dbReference type="GO" id="GO:0000146">
    <property type="term" value="F:microfilament motor activity"/>
    <property type="evidence" value="ECO:0007669"/>
    <property type="project" value="TreeGrafter"/>
</dbReference>
<name>A0A0L0FDF3_9EUKA</name>